<comment type="caution">
    <text evidence="1">The sequence shown here is derived from an EMBL/GenBank/DDBJ whole genome shotgun (WGS) entry which is preliminary data.</text>
</comment>
<keyword evidence="2" id="KW-1185">Reference proteome</keyword>
<proteinExistence type="predicted"/>
<name>A0ACC2G747_DALPE</name>
<protein>
    <submittedName>
        <fullName evidence="1">Uncharacterized protein</fullName>
    </submittedName>
</protein>
<evidence type="ECO:0000313" key="1">
    <source>
        <dbReference type="EMBL" id="KAJ7999377.1"/>
    </source>
</evidence>
<gene>
    <name evidence="1" type="ORF">DPEC_G00193770</name>
</gene>
<dbReference type="Proteomes" id="UP001157502">
    <property type="component" value="Chromosome 16"/>
</dbReference>
<evidence type="ECO:0000313" key="2">
    <source>
        <dbReference type="Proteomes" id="UP001157502"/>
    </source>
</evidence>
<organism evidence="1 2">
    <name type="scientific">Dallia pectoralis</name>
    <name type="common">Alaska blackfish</name>
    <dbReference type="NCBI Taxonomy" id="75939"/>
    <lineage>
        <taxon>Eukaryota</taxon>
        <taxon>Metazoa</taxon>
        <taxon>Chordata</taxon>
        <taxon>Craniata</taxon>
        <taxon>Vertebrata</taxon>
        <taxon>Euteleostomi</taxon>
        <taxon>Actinopterygii</taxon>
        <taxon>Neopterygii</taxon>
        <taxon>Teleostei</taxon>
        <taxon>Protacanthopterygii</taxon>
        <taxon>Esociformes</taxon>
        <taxon>Umbridae</taxon>
        <taxon>Dallia</taxon>
    </lineage>
</organism>
<accession>A0ACC2G747</accession>
<sequence length="275" mass="30586">MTSYPSAMDTSLLDVQDSGSSSLFDWDVLLKQTYDSCIPVSDLSDPGGTGLDLSLYGGQDAPCCFIRPVAATTTAAVTQETIQQQQQTLRLPAQVTPSTSCPKRSRSRYPGKKRQSASDREKLRMRDLTKALHHLRTYLPPSVAPVGQTLTKIEILRLTIGYISSLSEKLELPEREALRHQNQIVCETQSVLYNTSPAPYYTQEVTSPAPYNTPEILQERADSDRKDREETRGEESCLQLLVVECLVMVVSLVLSWEPVVMEVTVVSQLSRSTKT</sequence>
<dbReference type="EMBL" id="CM055743">
    <property type="protein sequence ID" value="KAJ7999377.1"/>
    <property type="molecule type" value="Genomic_DNA"/>
</dbReference>
<reference evidence="1" key="1">
    <citation type="submission" date="2021-05" db="EMBL/GenBank/DDBJ databases">
        <authorList>
            <person name="Pan Q."/>
            <person name="Jouanno E."/>
            <person name="Zahm M."/>
            <person name="Klopp C."/>
            <person name="Cabau C."/>
            <person name="Louis A."/>
            <person name="Berthelot C."/>
            <person name="Parey E."/>
            <person name="Roest Crollius H."/>
            <person name="Montfort J."/>
            <person name="Robinson-Rechavi M."/>
            <person name="Bouchez O."/>
            <person name="Lampietro C."/>
            <person name="Lopez Roques C."/>
            <person name="Donnadieu C."/>
            <person name="Postlethwait J."/>
            <person name="Bobe J."/>
            <person name="Dillon D."/>
            <person name="Chandos A."/>
            <person name="von Hippel F."/>
            <person name="Guiguen Y."/>
        </authorList>
    </citation>
    <scope>NUCLEOTIDE SEQUENCE</scope>
    <source>
        <strain evidence="1">YG-Jan2019</strain>
    </source>
</reference>